<dbReference type="SUPFAM" id="SSF55658">
    <property type="entry name" value="L9 N-domain-like"/>
    <property type="match status" value="1"/>
</dbReference>
<dbReference type="GO" id="GO:0006412">
    <property type="term" value="P:translation"/>
    <property type="evidence" value="ECO:0007669"/>
    <property type="project" value="InterPro"/>
</dbReference>
<evidence type="ECO:0000256" key="2">
    <source>
        <dbReference type="ARBA" id="ARBA00022730"/>
    </source>
</evidence>
<dbReference type="Proteomes" id="UP000001514">
    <property type="component" value="Unassembled WGS sequence"/>
</dbReference>
<comment type="similarity">
    <text evidence="1">Belongs to the bacterial ribosomal protein bL9 family.</text>
</comment>
<evidence type="ECO:0000256" key="8">
    <source>
        <dbReference type="ARBA" id="ARBA00035427"/>
    </source>
</evidence>
<feature type="domain" description="Ribosomal protein L9" evidence="10">
    <location>
        <begin position="59"/>
        <end position="86"/>
    </location>
</feature>
<dbReference type="FunCoup" id="D8RC52">
    <property type="interactions" value="1431"/>
</dbReference>
<dbReference type="InterPro" id="IPR036791">
    <property type="entry name" value="Ribosomal_bL9_C_sf"/>
</dbReference>
<evidence type="ECO:0000256" key="9">
    <source>
        <dbReference type="SAM" id="Coils"/>
    </source>
</evidence>
<dbReference type="HOGENOM" id="CLU_078938_5_0_1"/>
<dbReference type="KEGG" id="smo:SELMODRAFT_270732"/>
<dbReference type="KEGG" id="smo:SELMODRAFT_160530"/>
<dbReference type="Gene3D" id="3.10.430.100">
    <property type="entry name" value="Ribosomal protein L9, C-terminal domain"/>
    <property type="match status" value="1"/>
</dbReference>
<name>D8RC52_SELML</name>
<sequence>MAAALPVFEGLRCATTSSSARLDGVSLGISQPRRLRVMANKRSVKTRQIILSEDVEFLGKTGDLVSVRAGYFRNFLFPKGKAKMATPEYLKELKLEAERKENEKRKLREDAEALARELQRLGPLSVKRKRGMARLIFGTVTTQDLADIIEYRTKKKIDKRNMTVPEIREIGTYTAEVKLHPEVTTQVKITVVGS</sequence>
<dbReference type="InterPro" id="IPR036935">
    <property type="entry name" value="Ribosomal_bL9_N_sf"/>
</dbReference>
<dbReference type="EMBL" id="GL377576">
    <property type="protein sequence ID" value="EFJ29794.1"/>
    <property type="molecule type" value="Genomic_DNA"/>
</dbReference>
<dbReference type="Gene3D" id="3.40.5.10">
    <property type="entry name" value="Ribosomal protein L9, N-terminal domain"/>
    <property type="match status" value="1"/>
</dbReference>
<dbReference type="NCBIfam" id="TIGR00158">
    <property type="entry name" value="L9"/>
    <property type="match status" value="1"/>
</dbReference>
<dbReference type="SUPFAM" id="SSF55653">
    <property type="entry name" value="Ribosomal protein L9 C-domain"/>
    <property type="match status" value="1"/>
</dbReference>
<dbReference type="InterPro" id="IPR020594">
    <property type="entry name" value="Ribosomal_bL9_bac/chp"/>
</dbReference>
<evidence type="ECO:0000256" key="1">
    <source>
        <dbReference type="ARBA" id="ARBA00010605"/>
    </source>
</evidence>
<keyword evidence="3" id="KW-0694">RNA-binding</keyword>
<dbReference type="AlphaFoldDB" id="D8RC52"/>
<dbReference type="InterPro" id="IPR020069">
    <property type="entry name" value="Ribosomal_bL9_C"/>
</dbReference>
<dbReference type="GO" id="GO:1990904">
    <property type="term" value="C:ribonucleoprotein complex"/>
    <property type="evidence" value="ECO:0007669"/>
    <property type="project" value="UniProtKB-KW"/>
</dbReference>
<dbReference type="GO" id="GO:0005739">
    <property type="term" value="C:mitochondrion"/>
    <property type="evidence" value="ECO:0000318"/>
    <property type="project" value="GO_Central"/>
</dbReference>
<dbReference type="GO" id="GO:0005840">
    <property type="term" value="C:ribosome"/>
    <property type="evidence" value="ECO:0007669"/>
    <property type="project" value="UniProtKB-KW"/>
</dbReference>
<evidence type="ECO:0000256" key="7">
    <source>
        <dbReference type="ARBA" id="ARBA00035193"/>
    </source>
</evidence>
<keyword evidence="5" id="KW-0687">Ribonucleoprotein</keyword>
<organism evidence="13">
    <name type="scientific">Selaginella moellendorffii</name>
    <name type="common">Spikemoss</name>
    <dbReference type="NCBI Taxonomy" id="88036"/>
    <lineage>
        <taxon>Eukaryota</taxon>
        <taxon>Viridiplantae</taxon>
        <taxon>Streptophyta</taxon>
        <taxon>Embryophyta</taxon>
        <taxon>Tracheophyta</taxon>
        <taxon>Lycopodiopsida</taxon>
        <taxon>Selaginellales</taxon>
        <taxon>Selaginellaceae</taxon>
        <taxon>Selaginella</taxon>
    </lineage>
</organism>
<dbReference type="GO" id="GO:0019843">
    <property type="term" value="F:rRNA binding"/>
    <property type="evidence" value="ECO:0007669"/>
    <property type="project" value="UniProtKB-KW"/>
</dbReference>
<dbReference type="InterPro" id="IPR009027">
    <property type="entry name" value="Ribosomal_bL9/RNase_H1_N"/>
</dbReference>
<gene>
    <name evidence="11" type="ORF">SELMODRAFT_160530</name>
    <name evidence="12" type="ORF">SELMODRAFT_270732</name>
</gene>
<evidence type="ECO:0000259" key="10">
    <source>
        <dbReference type="PROSITE" id="PS00651"/>
    </source>
</evidence>
<protein>
    <recommendedName>
        <fullName evidence="7">Large ribosomal subunit protein bL9c</fullName>
    </recommendedName>
    <alternativeName>
        <fullName evidence="8">50S ribosomal protein L9, chloroplastic</fullName>
    </alternativeName>
    <alternativeName>
        <fullName evidence="6">CL9</fullName>
    </alternativeName>
</protein>
<dbReference type="PANTHER" id="PTHR21368">
    <property type="entry name" value="50S RIBOSOMAL PROTEIN L9"/>
    <property type="match status" value="1"/>
</dbReference>
<evidence type="ECO:0000313" key="11">
    <source>
        <dbReference type="EMBL" id="EFJ08940.1"/>
    </source>
</evidence>
<feature type="coiled-coil region" evidence="9">
    <location>
        <begin position="90"/>
        <end position="121"/>
    </location>
</feature>
<reference evidence="12 13" key="1">
    <citation type="journal article" date="2011" name="Science">
        <title>The Selaginella genome identifies genetic changes associated with the evolution of vascular plants.</title>
        <authorList>
            <person name="Banks J.A."/>
            <person name="Nishiyama T."/>
            <person name="Hasebe M."/>
            <person name="Bowman J.L."/>
            <person name="Gribskov M."/>
            <person name="dePamphilis C."/>
            <person name="Albert V.A."/>
            <person name="Aono N."/>
            <person name="Aoyama T."/>
            <person name="Ambrose B.A."/>
            <person name="Ashton N.W."/>
            <person name="Axtell M.J."/>
            <person name="Barker E."/>
            <person name="Barker M.S."/>
            <person name="Bennetzen J.L."/>
            <person name="Bonawitz N.D."/>
            <person name="Chapple C."/>
            <person name="Cheng C."/>
            <person name="Correa L.G."/>
            <person name="Dacre M."/>
            <person name="DeBarry J."/>
            <person name="Dreyer I."/>
            <person name="Elias M."/>
            <person name="Engstrom E.M."/>
            <person name="Estelle M."/>
            <person name="Feng L."/>
            <person name="Finet C."/>
            <person name="Floyd S.K."/>
            <person name="Frommer W.B."/>
            <person name="Fujita T."/>
            <person name="Gramzow L."/>
            <person name="Gutensohn M."/>
            <person name="Harholt J."/>
            <person name="Hattori M."/>
            <person name="Heyl A."/>
            <person name="Hirai T."/>
            <person name="Hiwatashi Y."/>
            <person name="Ishikawa M."/>
            <person name="Iwata M."/>
            <person name="Karol K.G."/>
            <person name="Koehler B."/>
            <person name="Kolukisaoglu U."/>
            <person name="Kubo M."/>
            <person name="Kurata T."/>
            <person name="Lalonde S."/>
            <person name="Li K."/>
            <person name="Li Y."/>
            <person name="Litt A."/>
            <person name="Lyons E."/>
            <person name="Manning G."/>
            <person name="Maruyama T."/>
            <person name="Michael T.P."/>
            <person name="Mikami K."/>
            <person name="Miyazaki S."/>
            <person name="Morinaga S."/>
            <person name="Murata T."/>
            <person name="Mueller-Roeber B."/>
            <person name="Nelson D.R."/>
            <person name="Obara M."/>
            <person name="Oguri Y."/>
            <person name="Olmstead R.G."/>
            <person name="Onodera N."/>
            <person name="Petersen B.L."/>
            <person name="Pils B."/>
            <person name="Prigge M."/>
            <person name="Rensing S.A."/>
            <person name="Riano-Pachon D.M."/>
            <person name="Roberts A.W."/>
            <person name="Sato Y."/>
            <person name="Scheller H.V."/>
            <person name="Schulz B."/>
            <person name="Schulz C."/>
            <person name="Shakirov E.V."/>
            <person name="Shibagaki N."/>
            <person name="Shinohara N."/>
            <person name="Shippen D.E."/>
            <person name="Soerensen I."/>
            <person name="Sotooka R."/>
            <person name="Sugimoto N."/>
            <person name="Sugita M."/>
            <person name="Sumikawa N."/>
            <person name="Tanurdzic M."/>
            <person name="Theissen G."/>
            <person name="Ulvskov P."/>
            <person name="Wakazuki S."/>
            <person name="Weng J.K."/>
            <person name="Willats W.W."/>
            <person name="Wipf D."/>
            <person name="Wolf P.G."/>
            <person name="Yang L."/>
            <person name="Zimmer A.D."/>
            <person name="Zhu Q."/>
            <person name="Mitros T."/>
            <person name="Hellsten U."/>
            <person name="Loque D."/>
            <person name="Otillar R."/>
            <person name="Salamov A."/>
            <person name="Schmutz J."/>
            <person name="Shapiro H."/>
            <person name="Lindquist E."/>
            <person name="Lucas S."/>
            <person name="Rokhsar D."/>
            <person name="Grigoriev I.V."/>
        </authorList>
    </citation>
    <scope>NUCLEOTIDE SEQUENCE [LARGE SCALE GENOMIC DNA]</scope>
</reference>
<evidence type="ECO:0000256" key="3">
    <source>
        <dbReference type="ARBA" id="ARBA00022884"/>
    </source>
</evidence>
<dbReference type="EMBL" id="GL377667">
    <property type="protein sequence ID" value="EFJ08940.1"/>
    <property type="molecule type" value="Genomic_DNA"/>
</dbReference>
<dbReference type="InterPro" id="IPR000244">
    <property type="entry name" value="Ribosomal_bL9"/>
</dbReference>
<dbReference type="HAMAP" id="MF_00503">
    <property type="entry name" value="Ribosomal_bL9"/>
    <property type="match status" value="1"/>
</dbReference>
<evidence type="ECO:0000313" key="13">
    <source>
        <dbReference type="Proteomes" id="UP000001514"/>
    </source>
</evidence>
<accession>D8RC52</accession>
<proteinExistence type="inferred from homology"/>
<dbReference type="Gramene" id="EFJ29794">
    <property type="protein sequence ID" value="EFJ29794"/>
    <property type="gene ID" value="SELMODRAFT_270732"/>
</dbReference>
<dbReference type="Pfam" id="PF01281">
    <property type="entry name" value="Ribosomal_L9_N"/>
    <property type="match status" value="1"/>
</dbReference>
<dbReference type="Pfam" id="PF03948">
    <property type="entry name" value="Ribosomal_L9_C"/>
    <property type="match status" value="1"/>
</dbReference>
<dbReference type="OMA" id="FAIRWTK"/>
<evidence type="ECO:0000256" key="5">
    <source>
        <dbReference type="ARBA" id="ARBA00023274"/>
    </source>
</evidence>
<keyword evidence="9" id="KW-0175">Coiled coil</keyword>
<keyword evidence="13" id="KW-1185">Reference proteome</keyword>
<dbReference type="eggNOG" id="KOG4607">
    <property type="taxonomic scope" value="Eukaryota"/>
</dbReference>
<dbReference type="InParanoid" id="D8RC52"/>
<dbReference type="Gramene" id="EFJ08940">
    <property type="protein sequence ID" value="EFJ08940"/>
    <property type="gene ID" value="SELMODRAFT_160530"/>
</dbReference>
<evidence type="ECO:0000256" key="4">
    <source>
        <dbReference type="ARBA" id="ARBA00022980"/>
    </source>
</evidence>
<dbReference type="InterPro" id="IPR020070">
    <property type="entry name" value="Ribosomal_bL9_N"/>
</dbReference>
<keyword evidence="4" id="KW-0689">Ribosomal protein</keyword>
<evidence type="ECO:0000256" key="6">
    <source>
        <dbReference type="ARBA" id="ARBA00031047"/>
    </source>
</evidence>
<dbReference type="STRING" id="88036.D8RC52"/>
<dbReference type="PROSITE" id="PS00651">
    <property type="entry name" value="RIBOSOMAL_L9"/>
    <property type="match status" value="1"/>
</dbReference>
<dbReference type="GO" id="GO:0003735">
    <property type="term" value="F:structural constituent of ribosome"/>
    <property type="evidence" value="ECO:0007669"/>
    <property type="project" value="InterPro"/>
</dbReference>
<keyword evidence="2" id="KW-0699">rRNA-binding</keyword>
<evidence type="ECO:0000313" key="12">
    <source>
        <dbReference type="EMBL" id="EFJ29794.1"/>
    </source>
</evidence>